<dbReference type="EMBL" id="CP001739">
    <property type="protein sequence ID" value="ACZ07217.1"/>
    <property type="molecule type" value="Genomic_DNA"/>
</dbReference>
<keyword evidence="1" id="KW-0732">Signal</keyword>
<dbReference type="KEGG" id="str:Sterm_0333"/>
<evidence type="ECO:0000313" key="2">
    <source>
        <dbReference type="EMBL" id="ACZ07217.1"/>
    </source>
</evidence>
<keyword evidence="3" id="KW-1185">Reference proteome</keyword>
<reference evidence="2 3" key="2">
    <citation type="journal article" date="2010" name="Stand. Genomic Sci.">
        <title>Complete genome sequence of Sebaldella termitidis type strain (NCTC 11300).</title>
        <authorList>
            <person name="Harmon-Smith M."/>
            <person name="Celia L."/>
            <person name="Chertkov O."/>
            <person name="Lapidus A."/>
            <person name="Copeland A."/>
            <person name="Glavina Del Rio T."/>
            <person name="Nolan M."/>
            <person name="Lucas S."/>
            <person name="Tice H."/>
            <person name="Cheng J.F."/>
            <person name="Han C."/>
            <person name="Detter J.C."/>
            <person name="Bruce D."/>
            <person name="Goodwin L."/>
            <person name="Pitluck S."/>
            <person name="Pati A."/>
            <person name="Liolios K."/>
            <person name="Ivanova N."/>
            <person name="Mavromatis K."/>
            <person name="Mikhailova N."/>
            <person name="Chen A."/>
            <person name="Palaniappan K."/>
            <person name="Land M."/>
            <person name="Hauser L."/>
            <person name="Chang Y.J."/>
            <person name="Jeffries C.D."/>
            <person name="Brettin T."/>
            <person name="Goker M."/>
            <person name="Beck B."/>
            <person name="Bristow J."/>
            <person name="Eisen J.A."/>
            <person name="Markowitz V."/>
            <person name="Hugenholtz P."/>
            <person name="Kyrpides N.C."/>
            <person name="Klenk H.P."/>
            <person name="Chen F."/>
        </authorList>
    </citation>
    <scope>NUCLEOTIDE SEQUENCE [LARGE SCALE GENOMIC DNA]</scope>
    <source>
        <strain evidence="3">ATCC 33386 / NCTC 11300</strain>
    </source>
</reference>
<reference evidence="3" key="1">
    <citation type="submission" date="2009-09" db="EMBL/GenBank/DDBJ databases">
        <title>The complete chromosome of Sebaldella termitidis ATCC 33386.</title>
        <authorList>
            <consortium name="US DOE Joint Genome Institute (JGI-PGF)"/>
            <person name="Lucas S."/>
            <person name="Copeland A."/>
            <person name="Lapidus A."/>
            <person name="Glavina del Rio T."/>
            <person name="Dalin E."/>
            <person name="Tice H."/>
            <person name="Bruce D."/>
            <person name="Goodwin L."/>
            <person name="Pitluck S."/>
            <person name="Kyrpides N."/>
            <person name="Mavromatis K."/>
            <person name="Ivanova N."/>
            <person name="Mikhailova N."/>
            <person name="Sims D."/>
            <person name="Meincke L."/>
            <person name="Brettin T."/>
            <person name="Detter J.C."/>
            <person name="Han C."/>
            <person name="Larimer F."/>
            <person name="Land M."/>
            <person name="Hauser L."/>
            <person name="Markowitz V."/>
            <person name="Cheng J.F."/>
            <person name="Hugenholtz P."/>
            <person name="Woyke T."/>
            <person name="Wu D."/>
            <person name="Eisen J.A."/>
        </authorList>
    </citation>
    <scope>NUCLEOTIDE SEQUENCE [LARGE SCALE GENOMIC DNA]</scope>
    <source>
        <strain evidence="3">ATCC 33386 / NCTC 11300</strain>
    </source>
</reference>
<accession>D1ALU9</accession>
<organism evidence="2 3">
    <name type="scientific">Sebaldella termitidis (strain ATCC 33386 / NCTC 11300)</name>
    <dbReference type="NCBI Taxonomy" id="526218"/>
    <lineage>
        <taxon>Bacteria</taxon>
        <taxon>Fusobacteriati</taxon>
        <taxon>Fusobacteriota</taxon>
        <taxon>Fusobacteriia</taxon>
        <taxon>Fusobacteriales</taxon>
        <taxon>Leptotrichiaceae</taxon>
        <taxon>Sebaldella</taxon>
    </lineage>
</organism>
<proteinExistence type="predicted"/>
<sequence length="529" mass="57512">MTTKKFFKKLCLLGTMSFALTSSLYAESLPKPNPYLSAPVYGLTHFDPAQTDSVPYAVKSGTYNIDLNKLKNVNGGPVNIITLASTSQNYMWGVSSQGVSYIDISNGNFKEAARLDAPGIKVITPEVHKQVLGKKYKTAKEVEDAVANIYGLGTTRIFNGIYSVVDNNNVVYADYVDGSDPVIYAFALKDSSNPSKGIEIIGTLNLKNVLKQGETLAGVSLTYDGKLIIVGNRSISVTDRSLKGELQTVRFGDDEYISNSVAVDEKNGIYVASDKYMRKVVWTGTKLSTDEKDGAWASLYDTGIEPPTVKVGKGTGSTPTLMGFGNDEDKLVVITDGANRMNLVAFWRDNIPANFKQKPGTKSNRIADQIKVTAGLPESTEFVQTEQSVVVKDYGAFVVNNIGQPGPKDKLAGVIALGPVTTPPVGAERFEWDTKTDSWKSVWTRNDVSSTSMVPAVSTKSNIVFVNGYSAKAGWEVTGMDWNTGKTVHRTVFGYNNYGNGAYAIIQFFPNGDMLFNSIAGPFRIKYTK</sequence>
<protein>
    <submittedName>
        <fullName evidence="2">Uncharacterized protein</fullName>
    </submittedName>
</protein>
<dbReference type="HOGENOM" id="CLU_022794_0_0_0"/>
<name>D1ALU9_SEBTE</name>
<dbReference type="Proteomes" id="UP000000845">
    <property type="component" value="Chromosome"/>
</dbReference>
<gene>
    <name evidence="2" type="ordered locus">Sterm_0333</name>
</gene>
<evidence type="ECO:0000256" key="1">
    <source>
        <dbReference type="SAM" id="SignalP"/>
    </source>
</evidence>
<dbReference type="eggNOG" id="COG1520">
    <property type="taxonomic scope" value="Bacteria"/>
</dbReference>
<feature type="signal peptide" evidence="1">
    <location>
        <begin position="1"/>
        <end position="26"/>
    </location>
</feature>
<dbReference type="RefSeq" id="WP_012859816.1">
    <property type="nucleotide sequence ID" value="NC_013517.1"/>
</dbReference>
<evidence type="ECO:0000313" key="3">
    <source>
        <dbReference type="Proteomes" id="UP000000845"/>
    </source>
</evidence>
<feature type="chain" id="PRO_5003020900" evidence="1">
    <location>
        <begin position="27"/>
        <end position="529"/>
    </location>
</feature>
<dbReference type="SUPFAM" id="SSF82171">
    <property type="entry name" value="DPP6 N-terminal domain-like"/>
    <property type="match status" value="1"/>
</dbReference>
<dbReference type="AlphaFoldDB" id="D1ALU9"/>